<dbReference type="Gene3D" id="3.30.2310.20">
    <property type="entry name" value="RelE-like"/>
    <property type="match status" value="1"/>
</dbReference>
<evidence type="ECO:0000313" key="2">
    <source>
        <dbReference type="EMBL" id="PCJ21873.1"/>
    </source>
</evidence>
<comment type="caution">
    <text evidence="2">The sequence shown here is derived from an EMBL/GenBank/DDBJ whole genome shotgun (WGS) entry which is preliminary data.</text>
</comment>
<dbReference type="InterPro" id="IPR007712">
    <property type="entry name" value="RelE/ParE_toxin"/>
</dbReference>
<evidence type="ECO:0000313" key="3">
    <source>
        <dbReference type="Proteomes" id="UP000218327"/>
    </source>
</evidence>
<protein>
    <submittedName>
        <fullName evidence="2">Plasmid stabilization protein</fullName>
    </submittedName>
</protein>
<dbReference type="AlphaFoldDB" id="A0A2A5ARE3"/>
<keyword evidence="1" id="KW-1277">Toxin-antitoxin system</keyword>
<dbReference type="Proteomes" id="UP000218327">
    <property type="component" value="Unassembled WGS sequence"/>
</dbReference>
<dbReference type="Pfam" id="PF05016">
    <property type="entry name" value="ParE_toxin"/>
    <property type="match status" value="1"/>
</dbReference>
<proteinExistence type="predicted"/>
<evidence type="ECO:0000256" key="1">
    <source>
        <dbReference type="ARBA" id="ARBA00022649"/>
    </source>
</evidence>
<accession>A0A2A5ARE3</accession>
<gene>
    <name evidence="2" type="ORF">COA96_15070</name>
</gene>
<name>A0A2A5ARE3_9GAMM</name>
<dbReference type="InterPro" id="IPR035093">
    <property type="entry name" value="RelE/ParE_toxin_dom_sf"/>
</dbReference>
<sequence length="97" mass="11384">MASYKLTANAEEDLWRIYQWGFRHHGEAAADEYYSAFFDRFEQVAEQPLLYSTAEDIRKAYRSCVCGVDTIYYRLNESGVEIMAILGRQSREKIITR</sequence>
<reference evidence="3" key="1">
    <citation type="submission" date="2017-08" db="EMBL/GenBank/DDBJ databases">
        <title>A dynamic microbial community with high functional redundancy inhabits the cold, oxic subseafloor aquifer.</title>
        <authorList>
            <person name="Tully B.J."/>
            <person name="Wheat C.G."/>
            <person name="Glazer B.T."/>
            <person name="Huber J.A."/>
        </authorList>
    </citation>
    <scope>NUCLEOTIDE SEQUENCE [LARGE SCALE GENOMIC DNA]</scope>
</reference>
<organism evidence="2 3">
    <name type="scientific">SAR86 cluster bacterium</name>
    <dbReference type="NCBI Taxonomy" id="2030880"/>
    <lineage>
        <taxon>Bacteria</taxon>
        <taxon>Pseudomonadati</taxon>
        <taxon>Pseudomonadota</taxon>
        <taxon>Gammaproteobacteria</taxon>
        <taxon>SAR86 cluster</taxon>
    </lineage>
</organism>
<dbReference type="EMBL" id="NVVJ01000069">
    <property type="protein sequence ID" value="PCJ21873.1"/>
    <property type="molecule type" value="Genomic_DNA"/>
</dbReference>